<proteinExistence type="predicted"/>
<organism evidence="1 2">
    <name type="scientific">Paenibacillus peoriae</name>
    <dbReference type="NCBI Taxonomy" id="59893"/>
    <lineage>
        <taxon>Bacteria</taxon>
        <taxon>Bacillati</taxon>
        <taxon>Bacillota</taxon>
        <taxon>Bacilli</taxon>
        <taxon>Bacillales</taxon>
        <taxon>Paenibacillaceae</taxon>
        <taxon>Paenibacillus</taxon>
    </lineage>
</organism>
<comment type="caution">
    <text evidence="1">The sequence shown here is derived from an EMBL/GenBank/DDBJ whole genome shotgun (WGS) entry which is preliminary data.</text>
</comment>
<keyword evidence="2" id="KW-1185">Reference proteome</keyword>
<gene>
    <name evidence="1" type="ORF">J2W98_002185</name>
</gene>
<evidence type="ECO:0000313" key="1">
    <source>
        <dbReference type="EMBL" id="MDR6777923.1"/>
    </source>
</evidence>
<dbReference type="Proteomes" id="UP001266807">
    <property type="component" value="Unassembled WGS sequence"/>
</dbReference>
<protein>
    <submittedName>
        <fullName evidence="1">Uncharacterized protein</fullName>
    </submittedName>
</protein>
<name>A0ABU1QE72_9BACL</name>
<sequence length="35" mass="4062">MSNAKIPLTITNVIKIEVHTICNQHHPMHHFMVIL</sequence>
<accession>A0ABU1QE72</accession>
<dbReference type="EMBL" id="JAVDUG010000002">
    <property type="protein sequence ID" value="MDR6777923.1"/>
    <property type="molecule type" value="Genomic_DNA"/>
</dbReference>
<reference evidence="1 2" key="1">
    <citation type="submission" date="2023-07" db="EMBL/GenBank/DDBJ databases">
        <title>Sorghum-associated microbial communities from plants grown in Nebraska, USA.</title>
        <authorList>
            <person name="Schachtman D."/>
        </authorList>
    </citation>
    <scope>NUCLEOTIDE SEQUENCE [LARGE SCALE GENOMIC DNA]</scope>
    <source>
        <strain evidence="1 2">BE143</strain>
    </source>
</reference>
<evidence type="ECO:0000313" key="2">
    <source>
        <dbReference type="Proteomes" id="UP001266807"/>
    </source>
</evidence>